<protein>
    <submittedName>
        <fullName evidence="1">Uncharacterized protein</fullName>
    </submittedName>
</protein>
<dbReference type="AlphaFoldDB" id="A0A5B8RGW5"/>
<sequence>MVGPWRGKSWSLRPIRQTASKGTLRMGTMAQKVTCPVR</sequence>
<accession>A0A5B8RGW5</accession>
<dbReference type="EMBL" id="MN079167">
    <property type="protein sequence ID" value="QEA06744.1"/>
    <property type="molecule type" value="Genomic_DNA"/>
</dbReference>
<proteinExistence type="predicted"/>
<gene>
    <name evidence="1" type="ORF">KBTEX_03085</name>
</gene>
<evidence type="ECO:0000313" key="1">
    <source>
        <dbReference type="EMBL" id="QEA06744.1"/>
    </source>
</evidence>
<name>A0A5B8RGW5_9ZZZZ</name>
<reference evidence="1" key="1">
    <citation type="submission" date="2019-06" db="EMBL/GenBank/DDBJ databases">
        <authorList>
            <person name="Murdoch R.W."/>
            <person name="Fathepure B."/>
        </authorList>
    </citation>
    <scope>NUCLEOTIDE SEQUENCE</scope>
</reference>
<organism evidence="1">
    <name type="scientific">uncultured organism</name>
    <dbReference type="NCBI Taxonomy" id="155900"/>
    <lineage>
        <taxon>unclassified sequences</taxon>
        <taxon>environmental samples</taxon>
    </lineage>
</organism>